<keyword evidence="3" id="KW-1185">Reference proteome</keyword>
<dbReference type="SUPFAM" id="SSF52540">
    <property type="entry name" value="P-loop containing nucleoside triphosphate hydrolases"/>
    <property type="match status" value="1"/>
</dbReference>
<dbReference type="HOGENOM" id="CLU_1394954_0_0_11"/>
<organism evidence="2 3">
    <name type="scientific">Microlunatus phosphovorus (strain ATCC 700054 / DSM 10555 / JCM 9379 / NBRC 101784 / NCIMB 13414 / VKM Ac-1990 / NM-1)</name>
    <dbReference type="NCBI Taxonomy" id="1032480"/>
    <lineage>
        <taxon>Bacteria</taxon>
        <taxon>Bacillati</taxon>
        <taxon>Actinomycetota</taxon>
        <taxon>Actinomycetes</taxon>
        <taxon>Propionibacteriales</taxon>
        <taxon>Propionibacteriaceae</taxon>
        <taxon>Microlunatus</taxon>
    </lineage>
</organism>
<sequence>MSRGPRTVIRRALSCESSILFADEPTGALHSKTTTEVMDALTDVHRDGTTVDVVTPDPVCAAGRSPSSAGARGRRQAVRDGEDRSEVLEQHRVAVESHGPFRDRGRRRQRAGQQIAQPRSGGDHQVGIGMLAGADLDPVAADDRVRDGVCDPDGEGQPPVGPRNAFCGDPQRRHQGCIGHDLALPRLPHRCRSPA</sequence>
<evidence type="ECO:0008006" key="4">
    <source>
        <dbReference type="Google" id="ProtNLM"/>
    </source>
</evidence>
<proteinExistence type="predicted"/>
<accession>F5XTW7</accession>
<gene>
    <name evidence="2" type="ordered locus">MLP_45520</name>
</gene>
<feature type="compositionally biased region" description="Basic and acidic residues" evidence="1">
    <location>
        <begin position="77"/>
        <end position="103"/>
    </location>
</feature>
<dbReference type="Gene3D" id="3.40.50.300">
    <property type="entry name" value="P-loop containing nucleotide triphosphate hydrolases"/>
    <property type="match status" value="1"/>
</dbReference>
<reference evidence="2 3" key="1">
    <citation type="submission" date="2011-05" db="EMBL/GenBank/DDBJ databases">
        <title>Whole genome sequence of Microlunatus phosphovorus NM-1.</title>
        <authorList>
            <person name="Hosoyama A."/>
            <person name="Sasaki K."/>
            <person name="Harada T."/>
            <person name="Igarashi R."/>
            <person name="Kawakoshi A."/>
            <person name="Sasagawa M."/>
            <person name="Fukada J."/>
            <person name="Nakamura S."/>
            <person name="Katano Y."/>
            <person name="Hanada S."/>
            <person name="Kamagata Y."/>
            <person name="Nakamura N."/>
            <person name="Yamazaki S."/>
            <person name="Fujita N."/>
        </authorList>
    </citation>
    <scope>NUCLEOTIDE SEQUENCE [LARGE SCALE GENOMIC DNA]</scope>
    <source>
        <strain evidence="3">ATCC 700054 / DSM 10555 / JCM 9379 / NBRC 101784 / NCIMB 13414 / VKM Ac-1990 / NM-1</strain>
    </source>
</reference>
<dbReference type="EMBL" id="AP012204">
    <property type="protein sequence ID" value="BAK37566.1"/>
    <property type="molecule type" value="Genomic_DNA"/>
</dbReference>
<feature type="region of interest" description="Disordered" evidence="1">
    <location>
        <begin position="49"/>
        <end position="129"/>
    </location>
</feature>
<protein>
    <recommendedName>
        <fullName evidence="4">ABC transporter ATP-binding protein</fullName>
    </recommendedName>
</protein>
<name>F5XTW7_MICPN</name>
<evidence type="ECO:0000313" key="2">
    <source>
        <dbReference type="EMBL" id="BAK37566.1"/>
    </source>
</evidence>
<dbReference type="KEGG" id="mph:MLP_45520"/>
<feature type="region of interest" description="Disordered" evidence="1">
    <location>
        <begin position="144"/>
        <end position="167"/>
    </location>
</feature>
<dbReference type="Proteomes" id="UP000007947">
    <property type="component" value="Chromosome"/>
</dbReference>
<evidence type="ECO:0000313" key="3">
    <source>
        <dbReference type="Proteomes" id="UP000007947"/>
    </source>
</evidence>
<evidence type="ECO:0000256" key="1">
    <source>
        <dbReference type="SAM" id="MobiDB-lite"/>
    </source>
</evidence>
<dbReference type="eggNOG" id="COG1136">
    <property type="taxonomic scope" value="Bacteria"/>
</dbReference>
<dbReference type="STRING" id="1032480.MLP_45520"/>
<dbReference type="InterPro" id="IPR027417">
    <property type="entry name" value="P-loop_NTPase"/>
</dbReference>
<feature type="compositionally biased region" description="Low complexity" evidence="1">
    <location>
        <begin position="50"/>
        <end position="71"/>
    </location>
</feature>
<dbReference type="AlphaFoldDB" id="F5XTW7"/>